<evidence type="ECO:0000313" key="2">
    <source>
        <dbReference type="EMBL" id="URW74519.1"/>
    </source>
</evidence>
<keyword evidence="3" id="KW-1185">Reference proteome</keyword>
<dbReference type="Proteomes" id="UP001055580">
    <property type="component" value="Chromosome"/>
</dbReference>
<sequence length="104" mass="10877">MPLSPILIAALAVPLSPPAAGQAMKASPRVIANPMPDRCGGNRIAGHVGRRAGPSPLAQQPPAARLYALYRTVDGCPRPIVLREGIGAHPERRLPIVPDSAVPR</sequence>
<gene>
    <name evidence="2" type="ORF">M9980_07970</name>
</gene>
<evidence type="ECO:0000313" key="3">
    <source>
        <dbReference type="Proteomes" id="UP001055580"/>
    </source>
</evidence>
<keyword evidence="1" id="KW-0732">Signal</keyword>
<dbReference type="RefSeq" id="WP_250748835.1">
    <property type="nucleotide sequence ID" value="NZ_CP098401.1"/>
</dbReference>
<organism evidence="2 3">
    <name type="scientific">Sphingomonas donggukensis</name>
    <dbReference type="NCBI Taxonomy" id="2949093"/>
    <lineage>
        <taxon>Bacteria</taxon>
        <taxon>Pseudomonadati</taxon>
        <taxon>Pseudomonadota</taxon>
        <taxon>Alphaproteobacteria</taxon>
        <taxon>Sphingomonadales</taxon>
        <taxon>Sphingomonadaceae</taxon>
        <taxon>Sphingomonas</taxon>
    </lineage>
</organism>
<name>A0ABY4TQ53_9SPHN</name>
<evidence type="ECO:0000256" key="1">
    <source>
        <dbReference type="SAM" id="SignalP"/>
    </source>
</evidence>
<feature type="chain" id="PRO_5046997458" evidence="1">
    <location>
        <begin position="20"/>
        <end position="104"/>
    </location>
</feature>
<feature type="signal peptide" evidence="1">
    <location>
        <begin position="1"/>
        <end position="19"/>
    </location>
</feature>
<dbReference type="EMBL" id="CP098401">
    <property type="protein sequence ID" value="URW74519.1"/>
    <property type="molecule type" value="Genomic_DNA"/>
</dbReference>
<accession>A0ABY4TQ53</accession>
<protein>
    <submittedName>
        <fullName evidence="2">Uncharacterized protein</fullName>
    </submittedName>
</protein>
<proteinExistence type="predicted"/>
<reference evidence="2" key="1">
    <citation type="submission" date="2022-05" db="EMBL/GenBank/DDBJ databases">
        <title>Sphingomonas sp. strain RMG20 Genome sequencing and assembly.</title>
        <authorList>
            <person name="Kim I."/>
        </authorList>
    </citation>
    <scope>NUCLEOTIDE SEQUENCE</scope>
    <source>
        <strain evidence="2">RMG20</strain>
    </source>
</reference>